<dbReference type="PANTHER" id="PTHR42109:SF2">
    <property type="entry name" value="INTEGRAL MEMBRANE PROTEIN"/>
    <property type="match status" value="1"/>
</dbReference>
<keyword evidence="2" id="KW-0812">Transmembrane</keyword>
<feature type="transmembrane region" description="Helical" evidence="2">
    <location>
        <begin position="70"/>
        <end position="93"/>
    </location>
</feature>
<keyword evidence="2" id="KW-0472">Membrane</keyword>
<protein>
    <submittedName>
        <fullName evidence="3">Uncharacterized protein</fullName>
    </submittedName>
</protein>
<name>A0A9W4TRT1_9ASCO</name>
<feature type="region of interest" description="Disordered" evidence="1">
    <location>
        <begin position="293"/>
        <end position="313"/>
    </location>
</feature>
<proteinExistence type="predicted"/>
<keyword evidence="4" id="KW-1185">Reference proteome</keyword>
<feature type="transmembrane region" description="Helical" evidence="2">
    <location>
        <begin position="135"/>
        <end position="155"/>
    </location>
</feature>
<dbReference type="AlphaFoldDB" id="A0A9W4TRT1"/>
<evidence type="ECO:0000256" key="1">
    <source>
        <dbReference type="SAM" id="MobiDB-lite"/>
    </source>
</evidence>
<accession>A0A9W4TRT1</accession>
<evidence type="ECO:0000256" key="2">
    <source>
        <dbReference type="SAM" id="Phobius"/>
    </source>
</evidence>
<feature type="transmembrane region" description="Helical" evidence="2">
    <location>
        <begin position="175"/>
        <end position="197"/>
    </location>
</feature>
<dbReference type="OrthoDB" id="2560628at2759"/>
<organism evidence="3 4">
    <name type="scientific">Candida verbasci</name>
    <dbReference type="NCBI Taxonomy" id="1227364"/>
    <lineage>
        <taxon>Eukaryota</taxon>
        <taxon>Fungi</taxon>
        <taxon>Dikarya</taxon>
        <taxon>Ascomycota</taxon>
        <taxon>Saccharomycotina</taxon>
        <taxon>Pichiomycetes</taxon>
        <taxon>Debaryomycetaceae</taxon>
        <taxon>Candida/Lodderomyces clade</taxon>
        <taxon>Candida</taxon>
    </lineage>
</organism>
<comment type="caution">
    <text evidence="3">The sequence shown here is derived from an EMBL/GenBank/DDBJ whole genome shotgun (WGS) entry which is preliminary data.</text>
</comment>
<dbReference type="EMBL" id="CANTUO010000001">
    <property type="protein sequence ID" value="CAI5757073.1"/>
    <property type="molecule type" value="Genomic_DNA"/>
</dbReference>
<evidence type="ECO:0000313" key="4">
    <source>
        <dbReference type="Proteomes" id="UP001152885"/>
    </source>
</evidence>
<feature type="transmembrane region" description="Helical" evidence="2">
    <location>
        <begin position="249"/>
        <end position="274"/>
    </location>
</feature>
<keyword evidence="2" id="KW-1133">Transmembrane helix</keyword>
<sequence length="313" mass="35793">MGFQFEDSGIAASIYLALYTIYLIATIKIVYDKGWRSIYTSLLIFGIFRVCGQLCGVAFAKLGYKHYQWLIAYLVFSAEGYFTLILTSFHLIAHAQIQTSGSSWIRPTKKQKKQMIRDAKTWREQLQAKIPITTIFHWLLIPANAFIIAGGSMLTGQTPGNMDQNVVHTSKALRTTGQIIFLLQTCIAIGLAVFVYAFQNLRHSNIYSIFLTSPFILVRGIFGILSIYLTKMNYYDMSNYTENGLNPHFVIYEYVLATTMEFITGVIYISNYYFDKKYSRRCTDDQLSIISDEKEDENDTVSPIEKMETHSKA</sequence>
<dbReference type="PANTHER" id="PTHR42109">
    <property type="entry name" value="UNPLACED GENOMIC SCAFFOLD UM_SCAF_CONTIG_1.265, WHOLE GENOME SHOTGUN SEQUENCE"/>
    <property type="match status" value="1"/>
</dbReference>
<dbReference type="Proteomes" id="UP001152885">
    <property type="component" value="Unassembled WGS sequence"/>
</dbReference>
<gene>
    <name evidence="3" type="ORF">CANVERA_P1590</name>
</gene>
<feature type="transmembrane region" description="Helical" evidence="2">
    <location>
        <begin position="209"/>
        <end position="229"/>
    </location>
</feature>
<evidence type="ECO:0000313" key="3">
    <source>
        <dbReference type="EMBL" id="CAI5757073.1"/>
    </source>
</evidence>
<feature type="transmembrane region" description="Helical" evidence="2">
    <location>
        <begin position="12"/>
        <end position="31"/>
    </location>
</feature>
<reference evidence="3" key="1">
    <citation type="submission" date="2022-12" db="EMBL/GenBank/DDBJ databases">
        <authorList>
            <person name="Brejova B."/>
        </authorList>
    </citation>
    <scope>NUCLEOTIDE SEQUENCE</scope>
</reference>
<feature type="transmembrane region" description="Helical" evidence="2">
    <location>
        <begin position="43"/>
        <end position="64"/>
    </location>
</feature>